<dbReference type="Pfam" id="PF13742">
    <property type="entry name" value="tRNA_anti_2"/>
    <property type="match status" value="1"/>
</dbReference>
<dbReference type="GO" id="GO:0006308">
    <property type="term" value="P:DNA catabolic process"/>
    <property type="evidence" value="ECO:0007669"/>
    <property type="project" value="UniProtKB-UniRule"/>
</dbReference>
<dbReference type="GO" id="GO:0005737">
    <property type="term" value="C:cytoplasm"/>
    <property type="evidence" value="ECO:0007669"/>
    <property type="project" value="UniProtKB-SubCell"/>
</dbReference>
<dbReference type="InterPro" id="IPR020579">
    <property type="entry name" value="Exonuc_VII_lsu_C"/>
</dbReference>
<comment type="subcellular location">
    <subcellularLocation>
        <location evidence="5 6">Cytoplasm</location>
    </subcellularLocation>
</comment>
<evidence type="ECO:0000256" key="6">
    <source>
        <dbReference type="RuleBase" id="RU004355"/>
    </source>
</evidence>
<comment type="caution">
    <text evidence="9">The sequence shown here is derived from an EMBL/GenBank/DDBJ whole genome shotgun (WGS) entry which is preliminary data.</text>
</comment>
<dbReference type="Pfam" id="PF02601">
    <property type="entry name" value="Exonuc_VII_L"/>
    <property type="match status" value="1"/>
</dbReference>
<comment type="catalytic activity">
    <reaction evidence="5 6">
        <text>Exonucleolytic cleavage in either 5'- to 3'- or 3'- to 5'-direction to yield nucleoside 5'-phosphates.</text>
        <dbReference type="EC" id="3.1.11.6"/>
    </reaction>
</comment>
<keyword evidence="4 5" id="KW-0269">Exonuclease</keyword>
<evidence type="ECO:0000256" key="1">
    <source>
        <dbReference type="ARBA" id="ARBA00022490"/>
    </source>
</evidence>
<evidence type="ECO:0000259" key="7">
    <source>
        <dbReference type="Pfam" id="PF02601"/>
    </source>
</evidence>
<keyword evidence="2 5" id="KW-0540">Nuclease</keyword>
<evidence type="ECO:0000256" key="5">
    <source>
        <dbReference type="HAMAP-Rule" id="MF_00378"/>
    </source>
</evidence>
<keyword evidence="1 5" id="KW-0963">Cytoplasm</keyword>
<dbReference type="EMBL" id="JQSG02000001">
    <property type="protein sequence ID" value="OBS10919.1"/>
    <property type="molecule type" value="Genomic_DNA"/>
</dbReference>
<evidence type="ECO:0000259" key="8">
    <source>
        <dbReference type="Pfam" id="PF13742"/>
    </source>
</evidence>
<evidence type="ECO:0000256" key="4">
    <source>
        <dbReference type="ARBA" id="ARBA00022839"/>
    </source>
</evidence>
<protein>
    <recommendedName>
        <fullName evidence="5">Exodeoxyribonuclease 7 large subunit</fullName>
        <ecNumber evidence="5">3.1.11.6</ecNumber>
    </recommendedName>
    <alternativeName>
        <fullName evidence="5">Exodeoxyribonuclease VII large subunit</fullName>
        <shortName evidence="5">Exonuclease VII large subunit</shortName>
    </alternativeName>
</protein>
<accession>A0A1A6C8P6</accession>
<dbReference type="PANTHER" id="PTHR30008">
    <property type="entry name" value="EXODEOXYRIBONUCLEASE 7 LARGE SUBUNIT"/>
    <property type="match status" value="1"/>
</dbReference>
<dbReference type="InterPro" id="IPR025824">
    <property type="entry name" value="OB-fold_nuc-bd_dom"/>
</dbReference>
<proteinExistence type="inferred from homology"/>
<organism evidence="9 10">
    <name type="scientific">Acidihalobacter prosperus</name>
    <dbReference type="NCBI Taxonomy" id="160660"/>
    <lineage>
        <taxon>Bacteria</taxon>
        <taxon>Pseudomonadati</taxon>
        <taxon>Pseudomonadota</taxon>
        <taxon>Gammaproteobacteria</taxon>
        <taxon>Chromatiales</taxon>
        <taxon>Ectothiorhodospiraceae</taxon>
        <taxon>Acidihalobacter</taxon>
    </lineage>
</organism>
<dbReference type="NCBIfam" id="TIGR00237">
    <property type="entry name" value="xseA"/>
    <property type="match status" value="1"/>
</dbReference>
<reference evidence="9 10" key="1">
    <citation type="journal article" date="2014" name="Genome Announc.">
        <title>Draft Genome Sequence of the Iron-Oxidizing, Acidophilic, and Halotolerant 'Thiobacillus prosperus' Type Strain DSM 5130.</title>
        <authorList>
            <person name="Ossandon F.J."/>
            <person name="Cardenas J.P."/>
            <person name="Corbett M."/>
            <person name="Quatrini R."/>
            <person name="Holmes D.S."/>
            <person name="Watkin E."/>
        </authorList>
    </citation>
    <scope>NUCLEOTIDE SEQUENCE [LARGE SCALE GENOMIC DNA]</scope>
    <source>
        <strain evidence="9 10">DSM 5130</strain>
    </source>
</reference>
<evidence type="ECO:0000313" key="10">
    <source>
        <dbReference type="Proteomes" id="UP000029273"/>
    </source>
</evidence>
<dbReference type="HAMAP" id="MF_00378">
    <property type="entry name" value="Exonuc_7_L"/>
    <property type="match status" value="1"/>
</dbReference>
<dbReference type="AlphaFoldDB" id="A0A1A6C8P6"/>
<feature type="domain" description="Exonuclease VII large subunit C-terminal" evidence="7">
    <location>
        <begin position="128"/>
        <end position="442"/>
    </location>
</feature>
<gene>
    <name evidence="5" type="primary">xseA</name>
    <name evidence="9" type="ORF">Thpro_020635</name>
</gene>
<comment type="similarity">
    <text evidence="5 6">Belongs to the XseA family.</text>
</comment>
<name>A0A1A6C8P6_9GAMM</name>
<dbReference type="Proteomes" id="UP000029273">
    <property type="component" value="Unassembled WGS sequence"/>
</dbReference>
<comment type="function">
    <text evidence="5">Bidirectionally degrades single-stranded DNA into large acid-insoluble oligonucleotides, which are then degraded further into small acid-soluble oligonucleotides.</text>
</comment>
<comment type="subunit">
    <text evidence="5">Heterooligomer composed of large and small subunits.</text>
</comment>
<evidence type="ECO:0000313" key="9">
    <source>
        <dbReference type="EMBL" id="OBS10919.1"/>
    </source>
</evidence>
<evidence type="ECO:0000256" key="2">
    <source>
        <dbReference type="ARBA" id="ARBA00022722"/>
    </source>
</evidence>
<sequence length="452" mass="49043">MPMTEPTAHEILSVSQLNASARQLLEGAFGLTWVEGELSNLSRPASGHLYFTLKDGGAQIRAAMFRNRNQLLRFAPLAGQQVLVRGRVSLYEARGDYQLIVEHMEEAGEGALRRAFDALRLKLAAEGLFDPANKRPLPTYPNHIGIITSPTGAALRDILSVLRRRFPAIPVLVYPATVQGREAAPSLVAALKQANHDSRCDVLIVSRGGGSLEDLWAFNEETVARAIAASRIPVISAVGHETDVTIADFAADVRAPTPSAAAELASPDREALVARLRHDALRLRAAIRRPLGAALLQIDSLSGRLARRHPLSRLQQQSQRLDELEGRLRQAQHRHLQRLQAALQASRFRLRASSPAKRLALDGTRLARARQALPAATGARLQAAGERLAGLVRTLEAVSPLATLGRGYAILLDERGRAVRETAQAPPGSEIEARIAHGRLRCRVLATPTGND</sequence>
<dbReference type="GO" id="GO:0008855">
    <property type="term" value="F:exodeoxyribonuclease VII activity"/>
    <property type="evidence" value="ECO:0007669"/>
    <property type="project" value="UniProtKB-UniRule"/>
</dbReference>
<dbReference type="GO" id="GO:0009318">
    <property type="term" value="C:exodeoxyribonuclease VII complex"/>
    <property type="evidence" value="ECO:0007669"/>
    <property type="project" value="UniProtKB-UniRule"/>
</dbReference>
<dbReference type="InterPro" id="IPR003753">
    <property type="entry name" value="Exonuc_VII_L"/>
</dbReference>
<dbReference type="GO" id="GO:0003676">
    <property type="term" value="F:nucleic acid binding"/>
    <property type="evidence" value="ECO:0007669"/>
    <property type="project" value="InterPro"/>
</dbReference>
<keyword evidence="10" id="KW-1185">Reference proteome</keyword>
<keyword evidence="3 5" id="KW-0378">Hydrolase</keyword>
<dbReference type="CDD" id="cd04489">
    <property type="entry name" value="ExoVII_LU_OBF"/>
    <property type="match status" value="1"/>
</dbReference>
<feature type="domain" description="OB-fold nucleic acid binding" evidence="8">
    <location>
        <begin position="12"/>
        <end position="105"/>
    </location>
</feature>
<evidence type="ECO:0000256" key="3">
    <source>
        <dbReference type="ARBA" id="ARBA00022801"/>
    </source>
</evidence>
<dbReference type="PANTHER" id="PTHR30008:SF0">
    <property type="entry name" value="EXODEOXYRIBONUCLEASE 7 LARGE SUBUNIT"/>
    <property type="match status" value="1"/>
</dbReference>
<dbReference type="EC" id="3.1.11.6" evidence="5"/>